<feature type="compositionally biased region" description="Polar residues" evidence="1">
    <location>
        <begin position="114"/>
        <end position="125"/>
    </location>
</feature>
<dbReference type="EnsemblMetazoa" id="AMEC018037-RA">
    <property type="protein sequence ID" value="AMEC018037-PA"/>
    <property type="gene ID" value="AMEC018037"/>
</dbReference>
<protein>
    <submittedName>
        <fullName evidence="3">Uncharacterized protein</fullName>
    </submittedName>
</protein>
<dbReference type="VEuPathDB" id="VectorBase:AMEC018037"/>
<feature type="compositionally biased region" description="Basic and acidic residues" evidence="1">
    <location>
        <begin position="101"/>
        <end position="111"/>
    </location>
</feature>
<dbReference type="AlphaFoldDB" id="A0A182UCS1"/>
<organism evidence="3 4">
    <name type="scientific">Anopheles melas</name>
    <dbReference type="NCBI Taxonomy" id="34690"/>
    <lineage>
        <taxon>Eukaryota</taxon>
        <taxon>Metazoa</taxon>
        <taxon>Ecdysozoa</taxon>
        <taxon>Arthropoda</taxon>
        <taxon>Hexapoda</taxon>
        <taxon>Insecta</taxon>
        <taxon>Pterygota</taxon>
        <taxon>Neoptera</taxon>
        <taxon>Endopterygota</taxon>
        <taxon>Diptera</taxon>
        <taxon>Nematocera</taxon>
        <taxon>Culicoidea</taxon>
        <taxon>Culicidae</taxon>
        <taxon>Anophelinae</taxon>
        <taxon>Anopheles</taxon>
    </lineage>
</organism>
<evidence type="ECO:0000313" key="3">
    <source>
        <dbReference type="EnsemblMetazoa" id="AMEC018037-PA"/>
    </source>
</evidence>
<keyword evidence="4" id="KW-1185">Reference proteome</keyword>
<evidence type="ECO:0000313" key="4">
    <source>
        <dbReference type="Proteomes" id="UP000075902"/>
    </source>
</evidence>
<proteinExistence type="predicted"/>
<feature type="transmembrane region" description="Helical" evidence="2">
    <location>
        <begin position="68"/>
        <end position="91"/>
    </location>
</feature>
<name>A0A182UCS1_9DIPT</name>
<keyword evidence="2" id="KW-1133">Transmembrane helix</keyword>
<sequence>MIAITKLMQSESRWAASVMIAKLPDRCIQRWIASRKIKDKPNILDYDLITLLYDESNFKKDLNEKQQVLAAAAAITLLQLEIGQIGMIVIFRFRVNAKESQNDEESHREKNPALNIQFTSNKLQH</sequence>
<evidence type="ECO:0000256" key="2">
    <source>
        <dbReference type="SAM" id="Phobius"/>
    </source>
</evidence>
<dbReference type="Proteomes" id="UP000075902">
    <property type="component" value="Unassembled WGS sequence"/>
</dbReference>
<keyword evidence="2" id="KW-0812">Transmembrane</keyword>
<reference evidence="4" key="1">
    <citation type="submission" date="2014-01" db="EMBL/GenBank/DDBJ databases">
        <title>The Genome Sequence of Anopheles melas CM1001059_A (V2).</title>
        <authorList>
            <consortium name="The Broad Institute Genomics Platform"/>
            <person name="Neafsey D.E."/>
            <person name="Besansky N."/>
            <person name="Howell P."/>
            <person name="Walton C."/>
            <person name="Young S.K."/>
            <person name="Zeng Q."/>
            <person name="Gargeya S."/>
            <person name="Fitzgerald M."/>
            <person name="Haas B."/>
            <person name="Abouelleil A."/>
            <person name="Allen A.W."/>
            <person name="Alvarado L."/>
            <person name="Arachchi H.M."/>
            <person name="Berlin A.M."/>
            <person name="Chapman S.B."/>
            <person name="Gainer-Dewar J."/>
            <person name="Goldberg J."/>
            <person name="Griggs A."/>
            <person name="Gujja S."/>
            <person name="Hansen M."/>
            <person name="Howarth C."/>
            <person name="Imamovic A."/>
            <person name="Ireland A."/>
            <person name="Larimer J."/>
            <person name="McCowan C."/>
            <person name="Murphy C."/>
            <person name="Pearson M."/>
            <person name="Poon T.W."/>
            <person name="Priest M."/>
            <person name="Roberts A."/>
            <person name="Saif S."/>
            <person name="Shea T."/>
            <person name="Sisk P."/>
            <person name="Sykes S."/>
            <person name="Wortman J."/>
            <person name="Nusbaum C."/>
            <person name="Birren B."/>
        </authorList>
    </citation>
    <scope>NUCLEOTIDE SEQUENCE [LARGE SCALE GENOMIC DNA]</scope>
    <source>
        <strain evidence="4">CM1001059</strain>
    </source>
</reference>
<accession>A0A182UCS1</accession>
<keyword evidence="2" id="KW-0472">Membrane</keyword>
<reference evidence="3" key="2">
    <citation type="submission" date="2020-05" db="UniProtKB">
        <authorList>
            <consortium name="EnsemblMetazoa"/>
        </authorList>
    </citation>
    <scope>IDENTIFICATION</scope>
    <source>
        <strain evidence="3">CM1001059</strain>
    </source>
</reference>
<feature type="region of interest" description="Disordered" evidence="1">
    <location>
        <begin position="101"/>
        <end position="125"/>
    </location>
</feature>
<evidence type="ECO:0000256" key="1">
    <source>
        <dbReference type="SAM" id="MobiDB-lite"/>
    </source>
</evidence>